<gene>
    <name evidence="1" type="ORF">IAD49_03695</name>
</gene>
<comment type="caution">
    <text evidence="1">The sequence shown here is derived from an EMBL/GenBank/DDBJ whole genome shotgun (WGS) entry which is preliminary data.</text>
</comment>
<accession>A0A9D1HU12</accession>
<dbReference type="Proteomes" id="UP000824087">
    <property type="component" value="Unassembled WGS sequence"/>
</dbReference>
<dbReference type="EMBL" id="DVML01000022">
    <property type="protein sequence ID" value="HIU22666.1"/>
    <property type="molecule type" value="Genomic_DNA"/>
</dbReference>
<proteinExistence type="predicted"/>
<name>A0A9D1HU12_9BACT</name>
<protein>
    <submittedName>
        <fullName evidence="1">Uncharacterized protein</fullName>
    </submittedName>
</protein>
<sequence length="601" mass="69090">MANITTTETLNPISITKFLGLNLSDTGDHQIKDGESGNMINFYITDDYKLRKMYGYKEVKKFTDVPQGIYETNMNGINYVLYATNGHLYAVQSEYFTNEELWEEMSPTDLGELTDDETTFFSFDEKVYVMNGHEYKVWDGETFKDVDGYIPKVMISTKPDGSGTLYEQINLLTGKKHQTFNGDGTTKEYQLIEKQITSVDKVIVNTVELENDKYSIDLVNGKVTFDVAPSEAMDNVDIYWSKTNNDRHFIENMRASILFGGGVDTRVFLYGNRNEQNRIRYSAVADLVPSVEYFPGVNQIDIGADNFAVTDLRRHYDRLLVTTNKPDAYYIALSTLDVDGQTTLSPETFPLNEVHGNVAFNQGQVIDNDPVTIDPNAIIRWKSTNVRDERNMKDISQRIKLDLVKENLSYCKTVDFQSKNQLWIGIGNKVYIYNYYNDTFSYLNLAHEIKQLFVVSDNLFMITETGEIMKFGEEYQTFNGTTIKAHWEMNFSDFKAPYLRKTMNKLWVLMQPQAYSSAEIGYITNRNELITKKKISYKLTILDNVDFSDFSFQVSNNPQPFRLKMKAKKFTNLKIVIENNEDTDSTILALTLKVEYGGESK</sequence>
<evidence type="ECO:0000313" key="2">
    <source>
        <dbReference type="Proteomes" id="UP000824087"/>
    </source>
</evidence>
<reference evidence="1" key="2">
    <citation type="journal article" date="2021" name="PeerJ">
        <title>Extensive microbial diversity within the chicken gut microbiome revealed by metagenomics and culture.</title>
        <authorList>
            <person name="Gilroy R."/>
            <person name="Ravi A."/>
            <person name="Getino M."/>
            <person name="Pursley I."/>
            <person name="Horton D.L."/>
            <person name="Alikhan N.F."/>
            <person name="Baker D."/>
            <person name="Gharbi K."/>
            <person name="Hall N."/>
            <person name="Watson M."/>
            <person name="Adriaenssens E.M."/>
            <person name="Foster-Nyarko E."/>
            <person name="Jarju S."/>
            <person name="Secka A."/>
            <person name="Antonio M."/>
            <person name="Oren A."/>
            <person name="Chaudhuri R.R."/>
            <person name="La Ragione R."/>
            <person name="Hildebrand F."/>
            <person name="Pallen M.J."/>
        </authorList>
    </citation>
    <scope>NUCLEOTIDE SEQUENCE</scope>
    <source>
        <strain evidence="1">CHK197-8231</strain>
    </source>
</reference>
<evidence type="ECO:0000313" key="1">
    <source>
        <dbReference type="EMBL" id="HIU22666.1"/>
    </source>
</evidence>
<organism evidence="1 2">
    <name type="scientific">Candidatus Fimihabitans intestinipullorum</name>
    <dbReference type="NCBI Taxonomy" id="2840820"/>
    <lineage>
        <taxon>Bacteria</taxon>
        <taxon>Bacillati</taxon>
        <taxon>Mycoplasmatota</taxon>
        <taxon>Mycoplasmatota incertae sedis</taxon>
        <taxon>Candidatus Fimihabitans</taxon>
    </lineage>
</organism>
<reference evidence="1" key="1">
    <citation type="submission" date="2020-10" db="EMBL/GenBank/DDBJ databases">
        <authorList>
            <person name="Gilroy R."/>
        </authorList>
    </citation>
    <scope>NUCLEOTIDE SEQUENCE</scope>
    <source>
        <strain evidence="1">CHK197-8231</strain>
    </source>
</reference>
<dbReference type="AlphaFoldDB" id="A0A9D1HU12"/>